<dbReference type="NCBIfam" id="TIGR00250">
    <property type="entry name" value="RNAse_H_YqgF"/>
    <property type="match status" value="1"/>
</dbReference>
<comment type="subcellular location">
    <subcellularLocation>
        <location evidence="5">Cytoplasm</location>
    </subcellularLocation>
</comment>
<evidence type="ECO:0000313" key="7">
    <source>
        <dbReference type="EMBL" id="GFK94031.1"/>
    </source>
</evidence>
<comment type="caution">
    <text evidence="7">The sequence shown here is derived from an EMBL/GenBank/DDBJ whole genome shotgun (WGS) entry which is preliminary data.</text>
</comment>
<comment type="function">
    <text evidence="5">Could be a nuclease involved in processing of the 5'-end of pre-16S rRNA.</text>
</comment>
<dbReference type="InterPro" id="IPR006641">
    <property type="entry name" value="YqgF/RNaseH-like_dom"/>
</dbReference>
<evidence type="ECO:0000256" key="5">
    <source>
        <dbReference type="HAMAP-Rule" id="MF_00651"/>
    </source>
</evidence>
<dbReference type="InterPro" id="IPR037027">
    <property type="entry name" value="YqgF/RNaseH-like_dom_sf"/>
</dbReference>
<dbReference type="EC" id="3.1.-.-" evidence="5"/>
<feature type="domain" description="YqgF/RNase H-like" evidence="6">
    <location>
        <begin position="1"/>
        <end position="104"/>
    </location>
</feature>
<protein>
    <recommendedName>
        <fullName evidence="5">Putative pre-16S rRNA nuclease</fullName>
        <ecNumber evidence="5">3.1.-.-</ecNumber>
    </recommendedName>
</protein>
<name>A0A6V8LTW5_9BACT</name>
<dbReference type="GO" id="GO:0016788">
    <property type="term" value="F:hydrolase activity, acting on ester bonds"/>
    <property type="evidence" value="ECO:0007669"/>
    <property type="project" value="UniProtKB-UniRule"/>
</dbReference>
<evidence type="ECO:0000256" key="4">
    <source>
        <dbReference type="ARBA" id="ARBA00022801"/>
    </source>
</evidence>
<keyword evidence="4 5" id="KW-0378">Hydrolase</keyword>
<dbReference type="GO" id="GO:0000967">
    <property type="term" value="P:rRNA 5'-end processing"/>
    <property type="evidence" value="ECO:0007669"/>
    <property type="project" value="UniProtKB-UniRule"/>
</dbReference>
<evidence type="ECO:0000313" key="8">
    <source>
        <dbReference type="Proteomes" id="UP000494245"/>
    </source>
</evidence>
<dbReference type="AlphaFoldDB" id="A0A6V8LTW5"/>
<proteinExistence type="inferred from homology"/>
<dbReference type="Proteomes" id="UP000494245">
    <property type="component" value="Unassembled WGS sequence"/>
</dbReference>
<dbReference type="Pfam" id="PF03652">
    <property type="entry name" value="RuvX"/>
    <property type="match status" value="1"/>
</dbReference>
<keyword evidence="2 5" id="KW-0690">Ribosome biogenesis</keyword>
<evidence type="ECO:0000259" key="6">
    <source>
        <dbReference type="SMART" id="SM00732"/>
    </source>
</evidence>
<reference evidence="7 8" key="2">
    <citation type="submission" date="2020-05" db="EMBL/GenBank/DDBJ databases">
        <title>Draft genome sequence of Desulfovibrio sp. strainFSS-1.</title>
        <authorList>
            <person name="Shimoshige H."/>
            <person name="Kobayashi H."/>
            <person name="Maekawa T."/>
        </authorList>
    </citation>
    <scope>NUCLEOTIDE SEQUENCE [LARGE SCALE GENOMIC DNA]</scope>
    <source>
        <strain evidence="7 8">SIID29052-01</strain>
    </source>
</reference>
<evidence type="ECO:0000256" key="2">
    <source>
        <dbReference type="ARBA" id="ARBA00022517"/>
    </source>
</evidence>
<organism evidence="7 8">
    <name type="scientific">Fundidesulfovibrio magnetotacticus</name>
    <dbReference type="NCBI Taxonomy" id="2730080"/>
    <lineage>
        <taxon>Bacteria</taxon>
        <taxon>Pseudomonadati</taxon>
        <taxon>Thermodesulfobacteriota</taxon>
        <taxon>Desulfovibrionia</taxon>
        <taxon>Desulfovibrionales</taxon>
        <taxon>Desulfovibrionaceae</taxon>
        <taxon>Fundidesulfovibrio</taxon>
    </lineage>
</organism>
<comment type="similarity">
    <text evidence="5">Belongs to the YqgF HJR family.</text>
</comment>
<dbReference type="SUPFAM" id="SSF53098">
    <property type="entry name" value="Ribonuclease H-like"/>
    <property type="match status" value="1"/>
</dbReference>
<sequence>MKTLCIDYGLKRVGLAVSDPGGAMAFALDTLPGPDQGGRDALFAALARVIAEQCAEEIVVGYPEPAEGRYSLSARRAANFAASLARRTALPVKLMDETLSSEEALERLRQAGVKPGRVKELLDRQAAALILETYLAAPASARAVAATFGSTP</sequence>
<reference evidence="7 8" key="1">
    <citation type="submission" date="2020-04" db="EMBL/GenBank/DDBJ databases">
        <authorList>
            <consortium name="Desulfovibrio sp. FSS-1 genome sequencing consortium"/>
            <person name="Shimoshige H."/>
            <person name="Kobayashi H."/>
            <person name="Maekawa T."/>
        </authorList>
    </citation>
    <scope>NUCLEOTIDE SEQUENCE [LARGE SCALE GENOMIC DNA]</scope>
    <source>
        <strain evidence="7 8">SIID29052-01</strain>
    </source>
</reference>
<dbReference type="EMBL" id="BLTE01000007">
    <property type="protein sequence ID" value="GFK94031.1"/>
    <property type="molecule type" value="Genomic_DNA"/>
</dbReference>
<gene>
    <name evidence="7" type="ORF">NNJEOMEG_01869</name>
</gene>
<dbReference type="PANTHER" id="PTHR33317:SF4">
    <property type="entry name" value="POLYNUCLEOTIDYL TRANSFERASE, RIBONUCLEASE H-LIKE SUPERFAMILY PROTEIN"/>
    <property type="match status" value="1"/>
</dbReference>
<dbReference type="InterPro" id="IPR005227">
    <property type="entry name" value="YqgF"/>
</dbReference>
<dbReference type="GO" id="GO:0004518">
    <property type="term" value="F:nuclease activity"/>
    <property type="evidence" value="ECO:0007669"/>
    <property type="project" value="UniProtKB-KW"/>
</dbReference>
<evidence type="ECO:0000256" key="3">
    <source>
        <dbReference type="ARBA" id="ARBA00022722"/>
    </source>
</evidence>
<dbReference type="InterPro" id="IPR012337">
    <property type="entry name" value="RNaseH-like_sf"/>
</dbReference>
<keyword evidence="1 5" id="KW-0963">Cytoplasm</keyword>
<keyword evidence="3 5" id="KW-0540">Nuclease</keyword>
<dbReference type="SMART" id="SM00732">
    <property type="entry name" value="YqgFc"/>
    <property type="match status" value="1"/>
</dbReference>
<dbReference type="Gene3D" id="3.30.420.140">
    <property type="entry name" value="YqgF/RNase H-like domain"/>
    <property type="match status" value="1"/>
</dbReference>
<dbReference type="HAMAP" id="MF_00651">
    <property type="entry name" value="Nuclease_YqgF"/>
    <property type="match status" value="1"/>
</dbReference>
<dbReference type="CDD" id="cd16964">
    <property type="entry name" value="YqgF"/>
    <property type="match status" value="1"/>
</dbReference>
<evidence type="ECO:0000256" key="1">
    <source>
        <dbReference type="ARBA" id="ARBA00022490"/>
    </source>
</evidence>
<dbReference type="PANTHER" id="PTHR33317">
    <property type="entry name" value="POLYNUCLEOTIDYL TRANSFERASE, RIBONUCLEASE H-LIKE SUPERFAMILY PROTEIN"/>
    <property type="match status" value="1"/>
</dbReference>
<dbReference type="GO" id="GO:0005829">
    <property type="term" value="C:cytosol"/>
    <property type="evidence" value="ECO:0007669"/>
    <property type="project" value="TreeGrafter"/>
</dbReference>
<dbReference type="RefSeq" id="WP_173083678.1">
    <property type="nucleotide sequence ID" value="NZ_BLTE01000007.1"/>
</dbReference>
<accession>A0A6V8LTW5</accession>
<keyword evidence="8" id="KW-1185">Reference proteome</keyword>